<evidence type="ECO:0000256" key="2">
    <source>
        <dbReference type="SAM" id="SignalP"/>
    </source>
</evidence>
<evidence type="ECO:0000313" key="3">
    <source>
        <dbReference type="EMBL" id="PSX44079.1"/>
    </source>
</evidence>
<comment type="caution">
    <text evidence="3">The sequence shown here is derived from an EMBL/GenBank/DDBJ whole genome shotgun (WGS) entry which is preliminary data.</text>
</comment>
<keyword evidence="1" id="KW-0175">Coiled coil</keyword>
<dbReference type="AlphaFoldDB" id="A0AAX0YWD4"/>
<evidence type="ECO:0000256" key="1">
    <source>
        <dbReference type="SAM" id="Coils"/>
    </source>
</evidence>
<accession>A0AAX0YWD4</accession>
<proteinExistence type="predicted"/>
<dbReference type="EMBL" id="PYOZ01000010">
    <property type="protein sequence ID" value="PSX44079.1"/>
    <property type="molecule type" value="Genomic_DNA"/>
</dbReference>
<protein>
    <submittedName>
        <fullName evidence="3">Uncharacterized protein</fullName>
    </submittedName>
</protein>
<dbReference type="Proteomes" id="UP000240728">
    <property type="component" value="Unassembled WGS sequence"/>
</dbReference>
<feature type="signal peptide" evidence="2">
    <location>
        <begin position="1"/>
        <end position="25"/>
    </location>
</feature>
<evidence type="ECO:0000313" key="4">
    <source>
        <dbReference type="Proteomes" id="UP000240728"/>
    </source>
</evidence>
<dbReference type="RefSeq" id="WP_045043089.1">
    <property type="nucleotide sequence ID" value="NZ_JAUZMV010000004.1"/>
</dbReference>
<keyword evidence="2" id="KW-0732">Signal</keyword>
<reference evidence="3 4" key="1">
    <citation type="submission" date="2018-01" db="EMBL/GenBank/DDBJ databases">
        <title>Whole genome sequencing of Histamine producing bacteria.</title>
        <authorList>
            <person name="Butler K."/>
        </authorList>
    </citation>
    <scope>NUCLEOTIDE SEQUENCE [LARGE SCALE GENOMIC DNA]</scope>
    <source>
        <strain evidence="3 4">A1-4</strain>
    </source>
</reference>
<sequence length="533" mass="57784">MKISSHAFVLLPALIAAVISSPVVANTNATRTSISIVQSEVNSKERFSKLTTQTSRELTKVRSGLVAYYLSNMNWPSALNNIKTDNRYNGSFKTPYGSITGRPSGLGYQLIITLPTNDKQSRRIAQLIAAKSSGENNNNSVTVFVGVPTAASLVSGLLSRKYDPRNPDANKMSANLDMNNNNINNINVVNTNALNAQTVTSNSLNVTGNTNLGGMLNVSGLATINSLTARGNATFGNNVTINGATTTESLLVKKTLVAQGPVSLHNKLTVNGTTEFKDLVSFKKGLVVDGTTTVNGNLNLSKGRTLTADKIATKNLAINGTASIKNAIIDTLKVNKSLNFSGEIKQGRNIVVSRTGELYEQGIRLSNRYARLDQATTFQKDVTFNDNTTFKKLATFDRLTTNYLTTNSLEIILNNQWVNVASKLASYNTELNNQRTDINSLRSNYSSLNQKVTTESNNIKTVTNTINQYNSRITTADSNAKRALSIANQSFSTAQQAKTTSTNNANSIVNINSRVASLQRFEQDCRAKRGVCY</sequence>
<feature type="coiled-coil region" evidence="1">
    <location>
        <begin position="424"/>
        <end position="451"/>
    </location>
</feature>
<organism evidence="3 4">
    <name type="scientific">Photobacterium kishitanii</name>
    <dbReference type="NCBI Taxonomy" id="318456"/>
    <lineage>
        <taxon>Bacteria</taxon>
        <taxon>Pseudomonadati</taxon>
        <taxon>Pseudomonadota</taxon>
        <taxon>Gammaproteobacteria</taxon>
        <taxon>Vibrionales</taxon>
        <taxon>Vibrionaceae</taxon>
        <taxon>Photobacterium</taxon>
    </lineage>
</organism>
<gene>
    <name evidence="3" type="ORF">C0W53_15745</name>
</gene>
<feature type="chain" id="PRO_5043735048" evidence="2">
    <location>
        <begin position="26"/>
        <end position="533"/>
    </location>
</feature>
<name>A0AAX0YWD4_9GAMM</name>
<keyword evidence="4" id="KW-1185">Reference proteome</keyword>